<sequence>MKEVIHLLTEEALEQIDGLLSEMSKLASEGVPIIVEGMADEKALKALGISGCFRRISSGNSLLNFVESFSNSKGIIILTDFDRTGDELAKFIAKHAKRLGVEPITEFRDRLKPLVRRNVKDVEGLAKFLQKERER</sequence>
<comment type="caution">
    <text evidence="2">The sequence shown here is derived from an EMBL/GenBank/DDBJ whole genome shotgun (WGS) entry which is preliminary data.</text>
</comment>
<dbReference type="EMBL" id="LQMQ01000067">
    <property type="protein sequence ID" value="KUO39298.1"/>
    <property type="molecule type" value="Genomic_DNA"/>
</dbReference>
<gene>
    <name evidence="2" type="ORF">APZ16_04705</name>
</gene>
<dbReference type="PROSITE" id="PS50880">
    <property type="entry name" value="TOPRIM"/>
    <property type="match status" value="1"/>
</dbReference>
<reference evidence="2 3" key="1">
    <citation type="journal article" date="2016" name="Nat. Microbiol.">
        <title>Genomic inference of the metabolism of cosmopolitan subsurface Archaea, Hadesarchaea.</title>
        <authorList>
            <person name="Baker B.J."/>
            <person name="Saw J.H."/>
            <person name="Lind A.E."/>
            <person name="Lazar C.S."/>
            <person name="Hinrichs K.-U."/>
            <person name="Teske A.P."/>
            <person name="Ettema T.J."/>
        </authorList>
    </citation>
    <scope>NUCLEOTIDE SEQUENCE [LARGE SCALE GENOMIC DNA]</scope>
</reference>
<evidence type="ECO:0000259" key="1">
    <source>
        <dbReference type="PROSITE" id="PS50880"/>
    </source>
</evidence>
<dbReference type="STRING" id="1776334.APZ16_04705"/>
<evidence type="ECO:0000313" key="3">
    <source>
        <dbReference type="Proteomes" id="UP000074294"/>
    </source>
</evidence>
<proteinExistence type="predicted"/>
<dbReference type="SUPFAM" id="SSF110455">
    <property type="entry name" value="Toprim domain"/>
    <property type="match status" value="1"/>
</dbReference>
<evidence type="ECO:0000313" key="2">
    <source>
        <dbReference type="EMBL" id="KUO39298.1"/>
    </source>
</evidence>
<name>A0A147JS61_HADYE</name>
<protein>
    <recommendedName>
        <fullName evidence="1">Toprim domain-containing protein</fullName>
    </recommendedName>
</protein>
<dbReference type="PANTHER" id="PTHR39964">
    <property type="entry name" value="UPF0292 PROTEIN TK1411"/>
    <property type="match status" value="1"/>
</dbReference>
<organism evidence="2 3">
    <name type="scientific">Hadarchaeum yellowstonense</name>
    <dbReference type="NCBI Taxonomy" id="1776334"/>
    <lineage>
        <taxon>Archaea</taxon>
        <taxon>Methanobacteriati</taxon>
        <taxon>Candidatus Hadarchaeota</taxon>
        <taxon>Candidatus Hadarchaeia</taxon>
        <taxon>Candidatus Hadarchaeales</taxon>
        <taxon>Candidatus Hadarchaeaceae</taxon>
        <taxon>Candidatus Hadarchaeum</taxon>
    </lineage>
</organism>
<dbReference type="AlphaFoldDB" id="A0A147JS61"/>
<dbReference type="InterPro" id="IPR006171">
    <property type="entry name" value="TOPRIM_dom"/>
</dbReference>
<dbReference type="Proteomes" id="UP000074294">
    <property type="component" value="Unassembled WGS sequence"/>
</dbReference>
<dbReference type="PANTHER" id="PTHR39964:SF2">
    <property type="entry name" value="UPF0292 PROTEIN MJ1624"/>
    <property type="match status" value="1"/>
</dbReference>
<feature type="domain" description="Toprim" evidence="1">
    <location>
        <begin position="30"/>
        <end position="111"/>
    </location>
</feature>
<accession>A0A147JS61</accession>
<dbReference type="SMART" id="SM00493">
    <property type="entry name" value="TOPRIM"/>
    <property type="match status" value="1"/>
</dbReference>
<dbReference type="Gene3D" id="3.40.1360.10">
    <property type="match status" value="1"/>
</dbReference>
<dbReference type="Pfam" id="PF01751">
    <property type="entry name" value="Toprim"/>
    <property type="match status" value="1"/>
</dbReference>